<organism evidence="12 13">
    <name type="scientific">Polypterus senegalus</name>
    <name type="common">Senegal bichir</name>
    <dbReference type="NCBI Taxonomy" id="55291"/>
    <lineage>
        <taxon>Eukaryota</taxon>
        <taxon>Metazoa</taxon>
        <taxon>Chordata</taxon>
        <taxon>Craniata</taxon>
        <taxon>Vertebrata</taxon>
        <taxon>Euteleostomi</taxon>
        <taxon>Actinopterygii</taxon>
        <taxon>Polypteriformes</taxon>
        <taxon>Polypteridae</taxon>
        <taxon>Polypterus</taxon>
    </lineage>
</organism>
<dbReference type="InterPro" id="IPR013980">
    <property type="entry name" value="MANSC_dom"/>
</dbReference>
<comment type="caution">
    <text evidence="12">The sequence shown here is derived from an EMBL/GenBank/DDBJ whole genome shotgun (WGS) entry which is preliminary data.</text>
</comment>
<keyword evidence="3 9" id="KW-0732">Signal</keyword>
<dbReference type="EMBL" id="JAATIS010000220">
    <property type="protein sequence ID" value="KAG2469090.1"/>
    <property type="molecule type" value="Genomic_DNA"/>
</dbReference>
<evidence type="ECO:0000313" key="13">
    <source>
        <dbReference type="Proteomes" id="UP000886611"/>
    </source>
</evidence>
<dbReference type="PROSITE" id="PS00280">
    <property type="entry name" value="BPTI_KUNITZ_1"/>
    <property type="match status" value="2"/>
</dbReference>
<evidence type="ECO:0000259" key="10">
    <source>
        <dbReference type="PROSITE" id="PS50279"/>
    </source>
</evidence>
<evidence type="ECO:0000256" key="7">
    <source>
        <dbReference type="ARBA" id="ARBA00023180"/>
    </source>
</evidence>
<dbReference type="PROSITE" id="PS50279">
    <property type="entry name" value="BPTI_KUNITZ_2"/>
    <property type="match status" value="2"/>
</dbReference>
<keyword evidence="8" id="KW-1133">Transmembrane helix</keyword>
<dbReference type="AlphaFoldDB" id="A0A8X7XKT8"/>
<keyword evidence="6" id="KW-1015">Disulfide bond</keyword>
<feature type="transmembrane region" description="Helical" evidence="8">
    <location>
        <begin position="270"/>
        <end position="291"/>
    </location>
</feature>
<dbReference type="PANTHER" id="PTHR47247">
    <property type="entry name" value="KUNITZ-TYPE PROTEASE INHIBITOR 2"/>
    <property type="match status" value="1"/>
</dbReference>
<evidence type="ECO:0000256" key="6">
    <source>
        <dbReference type="ARBA" id="ARBA00023157"/>
    </source>
</evidence>
<dbReference type="Pfam" id="PF07502">
    <property type="entry name" value="MANEC"/>
    <property type="match status" value="1"/>
</dbReference>
<proteinExistence type="predicted"/>
<dbReference type="GO" id="GO:0016020">
    <property type="term" value="C:membrane"/>
    <property type="evidence" value="ECO:0007669"/>
    <property type="project" value="UniProtKB-SubCell"/>
</dbReference>
<evidence type="ECO:0000256" key="5">
    <source>
        <dbReference type="ARBA" id="ARBA00023136"/>
    </source>
</evidence>
<keyword evidence="5 8" id="KW-0472">Membrane</keyword>
<dbReference type="GO" id="GO:0004867">
    <property type="term" value="F:serine-type endopeptidase inhibitor activity"/>
    <property type="evidence" value="ECO:0007669"/>
    <property type="project" value="UniProtKB-KW"/>
</dbReference>
<dbReference type="SMART" id="SM00131">
    <property type="entry name" value="KU"/>
    <property type="match status" value="2"/>
</dbReference>
<gene>
    <name evidence="12" type="primary">Spint2</name>
    <name evidence="12" type="ORF">GTO96_0004092</name>
</gene>
<evidence type="ECO:0000256" key="8">
    <source>
        <dbReference type="SAM" id="Phobius"/>
    </source>
</evidence>
<evidence type="ECO:0000256" key="9">
    <source>
        <dbReference type="SAM" id="SignalP"/>
    </source>
</evidence>
<evidence type="ECO:0000256" key="3">
    <source>
        <dbReference type="ARBA" id="ARBA00022729"/>
    </source>
</evidence>
<accession>A0A8X7XKT8</accession>
<dbReference type="FunFam" id="4.10.410.10:FF:000020">
    <property type="entry name" value="Collagen, type VI, alpha 3"/>
    <property type="match status" value="1"/>
</dbReference>
<feature type="domain" description="BPTI/Kunitz inhibitor" evidence="10">
    <location>
        <begin position="198"/>
        <end position="248"/>
    </location>
</feature>
<keyword evidence="13" id="KW-1185">Reference proteome</keyword>
<dbReference type="PRINTS" id="PR00759">
    <property type="entry name" value="BASICPTASE"/>
</dbReference>
<dbReference type="Gene3D" id="4.10.410.10">
    <property type="entry name" value="Pancreatic trypsin inhibitor Kunitz domain"/>
    <property type="match status" value="2"/>
</dbReference>
<evidence type="ECO:0000259" key="11">
    <source>
        <dbReference type="PROSITE" id="PS50986"/>
    </source>
</evidence>
<evidence type="ECO:0000256" key="1">
    <source>
        <dbReference type="ARBA" id="ARBA00004370"/>
    </source>
</evidence>
<dbReference type="InterPro" id="IPR020901">
    <property type="entry name" value="Prtase_inh_Kunz-CS"/>
</dbReference>
<keyword evidence="2" id="KW-0646">Protease inhibitor</keyword>
<reference evidence="12 13" key="1">
    <citation type="journal article" date="2021" name="Cell">
        <title>Tracing the genetic footprints of vertebrate landing in non-teleost ray-finned fishes.</title>
        <authorList>
            <person name="Bi X."/>
            <person name="Wang K."/>
            <person name="Yang L."/>
            <person name="Pan H."/>
            <person name="Jiang H."/>
            <person name="Wei Q."/>
            <person name="Fang M."/>
            <person name="Yu H."/>
            <person name="Zhu C."/>
            <person name="Cai Y."/>
            <person name="He Y."/>
            <person name="Gan X."/>
            <person name="Zeng H."/>
            <person name="Yu D."/>
            <person name="Zhu Y."/>
            <person name="Jiang H."/>
            <person name="Qiu Q."/>
            <person name="Yang H."/>
            <person name="Zhang Y.E."/>
            <person name="Wang W."/>
            <person name="Zhu M."/>
            <person name="He S."/>
            <person name="Zhang G."/>
        </authorList>
    </citation>
    <scope>NUCLEOTIDE SEQUENCE [LARGE SCALE GENOMIC DNA]</scope>
    <source>
        <strain evidence="12">Bchr_013</strain>
    </source>
</reference>
<dbReference type="PANTHER" id="PTHR47247:SF1">
    <property type="entry name" value="KUNITZ-TYPE PROTEASE INHIBITOR 2"/>
    <property type="match status" value="1"/>
</dbReference>
<evidence type="ECO:0000256" key="2">
    <source>
        <dbReference type="ARBA" id="ARBA00022690"/>
    </source>
</evidence>
<name>A0A8X7XKT8_POLSE</name>
<dbReference type="SMART" id="SM00765">
    <property type="entry name" value="MANEC"/>
    <property type="match status" value="1"/>
</dbReference>
<feature type="domain" description="MANSC" evidence="11">
    <location>
        <begin position="34"/>
        <end position="113"/>
    </location>
</feature>
<evidence type="ECO:0000313" key="12">
    <source>
        <dbReference type="EMBL" id="KAG2469090.1"/>
    </source>
</evidence>
<dbReference type="Pfam" id="PF00014">
    <property type="entry name" value="Kunitz_BPTI"/>
    <property type="match status" value="2"/>
</dbReference>
<dbReference type="PROSITE" id="PS50986">
    <property type="entry name" value="MANSC"/>
    <property type="match status" value="1"/>
</dbReference>
<protein>
    <submittedName>
        <fullName evidence="12">SPIT2 inhibitor</fullName>
    </submittedName>
</protein>
<keyword evidence="8" id="KW-0812">Transmembrane</keyword>
<feature type="non-terminal residue" evidence="12">
    <location>
        <position position="320"/>
    </location>
</feature>
<comment type="subcellular location">
    <subcellularLocation>
        <location evidence="1">Membrane</location>
    </subcellularLocation>
</comment>
<dbReference type="InterPro" id="IPR002223">
    <property type="entry name" value="Kunitz_BPTI"/>
</dbReference>
<keyword evidence="4" id="KW-0722">Serine protease inhibitor</keyword>
<sequence>MAQVHLLSLLLLFSVCGLRASLLKGFPECNSWFDEFLENTVDPESLTNGASYLAYAAQVSSAEECQNICCTTKGCDLAVVENNQGLKCHLVNCPENGVDSSCVLAGRPNFNSYRRHTVLPQVLTSQDEDQNKVTEDTTAYAEYCLTEPAVGLCKASMPRYFYNSNAKMCQTFIYGGCMGNKNNYLTEEECQAKCAERCMAKKETGPCRASFMSWYFDPIAKNCLPFTYGGCLGNQNRYESVKECMDSCAAGPAYNYNQPGHNVQTHYNKVFFLASVLSIMTVLLVIGLILISVKRIKSRQVIVKEDKEELLPAYGHNDSA</sequence>
<dbReference type="InterPro" id="IPR036880">
    <property type="entry name" value="Kunitz_BPTI_sf"/>
</dbReference>
<feature type="signal peptide" evidence="9">
    <location>
        <begin position="1"/>
        <end position="20"/>
    </location>
</feature>
<dbReference type="FunFam" id="4.10.410.10:FF:000004">
    <property type="entry name" value="Tissue factor pathway inhibitor"/>
    <property type="match status" value="1"/>
</dbReference>
<feature type="non-terminal residue" evidence="12">
    <location>
        <position position="1"/>
    </location>
</feature>
<evidence type="ECO:0000256" key="4">
    <source>
        <dbReference type="ARBA" id="ARBA00022900"/>
    </source>
</evidence>
<feature type="chain" id="PRO_5036488865" evidence="9">
    <location>
        <begin position="21"/>
        <end position="320"/>
    </location>
</feature>
<dbReference type="Proteomes" id="UP000886611">
    <property type="component" value="Unassembled WGS sequence"/>
</dbReference>
<dbReference type="SUPFAM" id="SSF57362">
    <property type="entry name" value="BPTI-like"/>
    <property type="match status" value="2"/>
</dbReference>
<keyword evidence="7" id="KW-0325">Glycoprotein</keyword>
<dbReference type="InterPro" id="IPR011106">
    <property type="entry name" value="MANSC_N"/>
</dbReference>
<feature type="domain" description="BPTI/Kunitz inhibitor" evidence="10">
    <location>
        <begin position="144"/>
        <end position="194"/>
    </location>
</feature>